<feature type="transmembrane region" description="Helical" evidence="6">
    <location>
        <begin position="374"/>
        <end position="396"/>
    </location>
</feature>
<keyword evidence="5 6" id="KW-0472">Membrane</keyword>
<feature type="transmembrane region" description="Helical" evidence="6">
    <location>
        <begin position="78"/>
        <end position="99"/>
    </location>
</feature>
<evidence type="ECO:0000256" key="4">
    <source>
        <dbReference type="ARBA" id="ARBA00022989"/>
    </source>
</evidence>
<sequence length="416" mass="45310">MSEVATPLIAEAEASGGGNDSCLWWKKVLDWEEAKHQILFSLPMILTNVAYYCIPLISVMFAGHLGEAELAASNLANSWATVTGLSFMVGLSGALETLCGQGFGAKIYQMLGIYLQSSCLISIFFSILISILWFFTEPILILLQQDPQISKIAALYIKYLIPVIMLAGYVLLSENFKETWQGFSMECFSYVFTSLKLALPSAAMVCLEYWAFELLVLLAGILPNSEITTSLIAMCVNTEAIAYMVTYGLSAAASTRVSNELGAKNIDKAKEAMAVTIKLSVILALVIVLALGFGHNIWAGFFSNSRVIINQFASMTPFLMISITVDSIQGVLSGVARGCGWQHLAVCVNLTMFYLIGMPVAVALAFLVKLYAKGLWLGLICGLSCQTGGLLLLMYLKKWTEVELKDNNSYGDTILV</sequence>
<evidence type="ECO:0000256" key="5">
    <source>
        <dbReference type="ARBA" id="ARBA00023136"/>
    </source>
</evidence>
<evidence type="ECO:0008006" key="9">
    <source>
        <dbReference type="Google" id="ProtNLM"/>
    </source>
</evidence>
<comment type="similarity">
    <text evidence="2">Belongs to the multi antimicrobial extrusion (MATE) (TC 2.A.66.1) family.</text>
</comment>
<dbReference type="CDD" id="cd13132">
    <property type="entry name" value="MATE_eukaryotic"/>
    <property type="match status" value="1"/>
</dbReference>
<accession>A0AAU9MBA4</accession>
<evidence type="ECO:0000256" key="1">
    <source>
        <dbReference type="ARBA" id="ARBA00004141"/>
    </source>
</evidence>
<dbReference type="PANTHER" id="PTHR11206">
    <property type="entry name" value="MULTIDRUG RESISTANCE PROTEIN"/>
    <property type="match status" value="1"/>
</dbReference>
<feature type="transmembrane region" description="Helical" evidence="6">
    <location>
        <begin position="344"/>
        <end position="368"/>
    </location>
</feature>
<dbReference type="Pfam" id="PF01554">
    <property type="entry name" value="MatE"/>
    <property type="match status" value="2"/>
</dbReference>
<reference evidence="7 8" key="1">
    <citation type="submission" date="2022-01" db="EMBL/GenBank/DDBJ databases">
        <authorList>
            <person name="Xiong W."/>
            <person name="Schranz E."/>
        </authorList>
    </citation>
    <scope>NUCLEOTIDE SEQUENCE [LARGE SCALE GENOMIC DNA]</scope>
</reference>
<dbReference type="Proteomes" id="UP001157418">
    <property type="component" value="Unassembled WGS sequence"/>
</dbReference>
<feature type="transmembrane region" description="Helical" evidence="6">
    <location>
        <begin position="155"/>
        <end position="176"/>
    </location>
</feature>
<dbReference type="GO" id="GO:0042910">
    <property type="term" value="F:xenobiotic transmembrane transporter activity"/>
    <property type="evidence" value="ECO:0007669"/>
    <property type="project" value="InterPro"/>
</dbReference>
<evidence type="ECO:0000256" key="2">
    <source>
        <dbReference type="ARBA" id="ARBA00010199"/>
    </source>
</evidence>
<dbReference type="AlphaFoldDB" id="A0AAU9MBA4"/>
<dbReference type="InterPro" id="IPR045069">
    <property type="entry name" value="MATE_euk"/>
</dbReference>
<organism evidence="7 8">
    <name type="scientific">Lactuca virosa</name>
    <dbReference type="NCBI Taxonomy" id="75947"/>
    <lineage>
        <taxon>Eukaryota</taxon>
        <taxon>Viridiplantae</taxon>
        <taxon>Streptophyta</taxon>
        <taxon>Embryophyta</taxon>
        <taxon>Tracheophyta</taxon>
        <taxon>Spermatophyta</taxon>
        <taxon>Magnoliopsida</taxon>
        <taxon>eudicotyledons</taxon>
        <taxon>Gunneridae</taxon>
        <taxon>Pentapetalae</taxon>
        <taxon>asterids</taxon>
        <taxon>campanulids</taxon>
        <taxon>Asterales</taxon>
        <taxon>Asteraceae</taxon>
        <taxon>Cichorioideae</taxon>
        <taxon>Cichorieae</taxon>
        <taxon>Lactucinae</taxon>
        <taxon>Lactuca</taxon>
    </lineage>
</organism>
<keyword evidence="8" id="KW-1185">Reference proteome</keyword>
<evidence type="ECO:0000313" key="7">
    <source>
        <dbReference type="EMBL" id="CAH1424015.1"/>
    </source>
</evidence>
<dbReference type="GO" id="GO:0015297">
    <property type="term" value="F:antiporter activity"/>
    <property type="evidence" value="ECO:0007669"/>
    <property type="project" value="InterPro"/>
</dbReference>
<feature type="transmembrane region" description="Helical" evidence="6">
    <location>
        <begin position="272"/>
        <end position="292"/>
    </location>
</feature>
<feature type="transmembrane region" description="Helical" evidence="6">
    <location>
        <begin position="231"/>
        <end position="252"/>
    </location>
</feature>
<proteinExistence type="inferred from homology"/>
<comment type="subcellular location">
    <subcellularLocation>
        <location evidence="1">Membrane</location>
        <topology evidence="1">Multi-pass membrane protein</topology>
    </subcellularLocation>
</comment>
<dbReference type="GO" id="GO:1990961">
    <property type="term" value="P:xenobiotic detoxification by transmembrane export across the plasma membrane"/>
    <property type="evidence" value="ECO:0007669"/>
    <property type="project" value="InterPro"/>
</dbReference>
<feature type="transmembrane region" description="Helical" evidence="6">
    <location>
        <begin position="45"/>
        <end position="66"/>
    </location>
</feature>
<keyword evidence="3 6" id="KW-0812">Transmembrane</keyword>
<evidence type="ECO:0000256" key="6">
    <source>
        <dbReference type="SAM" id="Phobius"/>
    </source>
</evidence>
<feature type="transmembrane region" description="Helical" evidence="6">
    <location>
        <begin position="111"/>
        <end position="135"/>
    </location>
</feature>
<dbReference type="InterPro" id="IPR002528">
    <property type="entry name" value="MATE_fam"/>
</dbReference>
<feature type="transmembrane region" description="Helical" evidence="6">
    <location>
        <begin position="312"/>
        <end position="332"/>
    </location>
</feature>
<protein>
    <recommendedName>
        <fullName evidence="9">Protein DETOXIFICATION</fullName>
    </recommendedName>
</protein>
<keyword evidence="4 6" id="KW-1133">Transmembrane helix</keyword>
<gene>
    <name evidence="7" type="ORF">LVIROSA_LOCUS11261</name>
</gene>
<evidence type="ECO:0000313" key="8">
    <source>
        <dbReference type="Proteomes" id="UP001157418"/>
    </source>
</evidence>
<dbReference type="GO" id="GO:0016020">
    <property type="term" value="C:membrane"/>
    <property type="evidence" value="ECO:0007669"/>
    <property type="project" value="UniProtKB-SubCell"/>
</dbReference>
<dbReference type="EMBL" id="CAKMRJ010001263">
    <property type="protein sequence ID" value="CAH1424015.1"/>
    <property type="molecule type" value="Genomic_DNA"/>
</dbReference>
<name>A0AAU9MBA4_9ASTR</name>
<feature type="transmembrane region" description="Helical" evidence="6">
    <location>
        <begin position="188"/>
        <end position="211"/>
    </location>
</feature>
<comment type="caution">
    <text evidence="7">The sequence shown here is derived from an EMBL/GenBank/DDBJ whole genome shotgun (WGS) entry which is preliminary data.</text>
</comment>
<evidence type="ECO:0000256" key="3">
    <source>
        <dbReference type="ARBA" id="ARBA00022692"/>
    </source>
</evidence>